<name>H1LL35_9LACO</name>
<dbReference type="Proteomes" id="UP000005025">
    <property type="component" value="Unassembled WGS sequence"/>
</dbReference>
<dbReference type="SUPFAM" id="SSF47413">
    <property type="entry name" value="lambda repressor-like DNA-binding domains"/>
    <property type="match status" value="1"/>
</dbReference>
<dbReference type="HOGENOM" id="CLU_1738228_0_0_9"/>
<accession>H1LL35</accession>
<evidence type="ECO:0000313" key="1">
    <source>
        <dbReference type="EMBL" id="EHO45247.1"/>
    </source>
</evidence>
<sequence>MDIKLKEVIQQHAKKTLTTTELARRANLSRSTVTDALKRPINKTSFGVVTQLLLASNIPLESVVSHPELTAAQEEVRFLNQCSLKGLTIMGIKFSTPDHFWKTRDSIITSIYEGDQPTKADVNDAYQQLEKHVPTATMIDRLVHEYGGQQLSQRRCFIAQWNFQKQGSYYGSKSPPGIGISHY</sequence>
<dbReference type="RefSeq" id="WP_008858477.1">
    <property type="nucleotide sequence ID" value="NZ_JH591062.1"/>
</dbReference>
<protein>
    <submittedName>
        <fullName evidence="1">Uncharacterized protein</fullName>
    </submittedName>
</protein>
<dbReference type="GO" id="GO:0003677">
    <property type="term" value="F:DNA binding"/>
    <property type="evidence" value="ECO:0007669"/>
    <property type="project" value="InterPro"/>
</dbReference>
<comment type="caution">
    <text evidence="1">The sequence shown here is derived from an EMBL/GenBank/DDBJ whole genome shotgun (WGS) entry which is preliminary data.</text>
</comment>
<proteinExistence type="predicted"/>
<dbReference type="AlphaFoldDB" id="H1LL35"/>
<organism evidence="1 2">
    <name type="scientific">Lentilactobacillus kisonensis F0435</name>
    <dbReference type="NCBI Taxonomy" id="797516"/>
    <lineage>
        <taxon>Bacteria</taxon>
        <taxon>Bacillati</taxon>
        <taxon>Bacillota</taxon>
        <taxon>Bacilli</taxon>
        <taxon>Lactobacillales</taxon>
        <taxon>Lactobacillaceae</taxon>
        <taxon>Lentilactobacillus</taxon>
    </lineage>
</organism>
<dbReference type="InterPro" id="IPR010982">
    <property type="entry name" value="Lambda_DNA-bd_dom_sf"/>
</dbReference>
<dbReference type="STRING" id="797516.HMPREF9104_03343"/>
<dbReference type="EMBL" id="AGRJ01000283">
    <property type="protein sequence ID" value="EHO45247.1"/>
    <property type="molecule type" value="Genomic_DNA"/>
</dbReference>
<reference evidence="1 2" key="1">
    <citation type="submission" date="2011-09" db="EMBL/GenBank/DDBJ databases">
        <authorList>
            <person name="Weinstock G."/>
            <person name="Sodergren E."/>
            <person name="Clifton S."/>
            <person name="Fulton L."/>
            <person name="Fulton B."/>
            <person name="Courtney L."/>
            <person name="Fronick C."/>
            <person name="Harrison M."/>
            <person name="Strong C."/>
            <person name="Farmer C."/>
            <person name="Delahaunty K."/>
            <person name="Markovic C."/>
            <person name="Hall O."/>
            <person name="Minx P."/>
            <person name="Tomlinson C."/>
            <person name="Mitreva M."/>
            <person name="Hou S."/>
            <person name="Chen J."/>
            <person name="Wollam A."/>
            <person name="Pepin K.H."/>
            <person name="Johnson M."/>
            <person name="Bhonagiri V."/>
            <person name="Zhang X."/>
            <person name="Suruliraj S."/>
            <person name="Warren W."/>
            <person name="Chinwalla A."/>
            <person name="Mardis E.R."/>
            <person name="Wilson R.K."/>
        </authorList>
    </citation>
    <scope>NUCLEOTIDE SEQUENCE [LARGE SCALE GENOMIC DNA]</scope>
    <source>
        <strain evidence="1 2">F0435</strain>
    </source>
</reference>
<evidence type="ECO:0000313" key="2">
    <source>
        <dbReference type="Proteomes" id="UP000005025"/>
    </source>
</evidence>
<dbReference type="PATRIC" id="fig|797516.3.peg.3004"/>
<gene>
    <name evidence="1" type="ORF">HMPREF9104_03343</name>
</gene>